<name>A0A2P2E8Y2_9PROT</name>
<dbReference type="SUPFAM" id="SSF143120">
    <property type="entry name" value="YefM-like"/>
    <property type="match status" value="1"/>
</dbReference>
<dbReference type="OrthoDB" id="9800503at2"/>
<comment type="similarity">
    <text evidence="1 2">Belongs to the phD/YefM antitoxin family.</text>
</comment>
<evidence type="ECO:0000256" key="2">
    <source>
        <dbReference type="RuleBase" id="RU362080"/>
    </source>
</evidence>
<comment type="function">
    <text evidence="2">Antitoxin component of a type II toxin-antitoxin (TA) system.</text>
</comment>
<dbReference type="InterPro" id="IPR036165">
    <property type="entry name" value="YefM-like_sf"/>
</dbReference>
<keyword evidence="4" id="KW-1185">Reference proteome</keyword>
<gene>
    <name evidence="3" type="ORF">PbB2_01197</name>
</gene>
<protein>
    <recommendedName>
        <fullName evidence="2">Antitoxin</fullName>
    </recommendedName>
</protein>
<dbReference type="Pfam" id="PF02604">
    <property type="entry name" value="PhdYeFM_antitox"/>
    <property type="match status" value="1"/>
</dbReference>
<accession>A0A2P2E8Y2</accession>
<dbReference type="Proteomes" id="UP000245086">
    <property type="component" value="Unassembled WGS sequence"/>
</dbReference>
<dbReference type="InterPro" id="IPR006442">
    <property type="entry name" value="Antitoxin_Phd/YefM"/>
</dbReference>
<comment type="caution">
    <text evidence="3">The sequence shown here is derived from an EMBL/GenBank/DDBJ whole genome shotgun (WGS) entry which is preliminary data.</text>
</comment>
<dbReference type="EMBL" id="BFBR01000003">
    <property type="protein sequence ID" value="GBF57530.1"/>
    <property type="molecule type" value="Genomic_DNA"/>
</dbReference>
<proteinExistence type="inferred from homology"/>
<dbReference type="AlphaFoldDB" id="A0A2P2E8Y2"/>
<evidence type="ECO:0000256" key="1">
    <source>
        <dbReference type="ARBA" id="ARBA00009981"/>
    </source>
</evidence>
<organism evidence="3 4">
    <name type="scientific">Candidatus Phycosocius bacilliformis</name>
    <dbReference type="NCBI Taxonomy" id="1445552"/>
    <lineage>
        <taxon>Bacteria</taxon>
        <taxon>Pseudomonadati</taxon>
        <taxon>Pseudomonadota</taxon>
        <taxon>Alphaproteobacteria</taxon>
        <taxon>Caulobacterales</taxon>
        <taxon>Caulobacterales incertae sedis</taxon>
        <taxon>Candidatus Phycosocius</taxon>
    </lineage>
</organism>
<reference evidence="3 4" key="1">
    <citation type="journal article" date="2018" name="Genome Announc.">
        <title>Draft Genome Sequence of "Candidatus Phycosocius bacilliformis," an Alphaproteobacterial Ectosymbiont of the Hydrocarbon-Producing Green Alga Botryococcus braunii.</title>
        <authorList>
            <person name="Tanabe Y."/>
            <person name="Yamaguchi H."/>
            <person name="Watanabe M.M."/>
        </authorList>
    </citation>
    <scope>NUCLEOTIDE SEQUENCE [LARGE SCALE GENOMIC DNA]</scope>
    <source>
        <strain evidence="3 4">BOTRYCO-2</strain>
    </source>
</reference>
<dbReference type="RefSeq" id="WP_108984412.1">
    <property type="nucleotide sequence ID" value="NZ_BFBR01000003.1"/>
</dbReference>
<evidence type="ECO:0000313" key="3">
    <source>
        <dbReference type="EMBL" id="GBF57530.1"/>
    </source>
</evidence>
<dbReference type="Gene3D" id="3.40.1620.10">
    <property type="entry name" value="YefM-like domain"/>
    <property type="match status" value="1"/>
</dbReference>
<sequence>MRVFSSSQAQANLSELISHAIAGQDVAISRDGIAVAKIIPLEPPKEKLDFEAMRALTSKMKLYPGSFVEDMRAKGEL</sequence>
<evidence type="ECO:0000313" key="4">
    <source>
        <dbReference type="Proteomes" id="UP000245086"/>
    </source>
</evidence>